<dbReference type="InterPro" id="IPR029056">
    <property type="entry name" value="Ribokinase-like"/>
</dbReference>
<dbReference type="AlphaFoldDB" id="A0A9Q1CJH4"/>
<keyword evidence="5" id="KW-0460">Magnesium</keyword>
<gene>
    <name evidence="7" type="ORF">HOLleu_08773</name>
</gene>
<keyword evidence="2" id="KW-0808">Transferase</keyword>
<evidence type="ECO:0000313" key="8">
    <source>
        <dbReference type="Proteomes" id="UP001152320"/>
    </source>
</evidence>
<keyword evidence="4" id="KW-0418">Kinase</keyword>
<evidence type="ECO:0000256" key="5">
    <source>
        <dbReference type="ARBA" id="ARBA00022842"/>
    </source>
</evidence>
<dbReference type="PROSITE" id="PS51255">
    <property type="entry name" value="ADPK"/>
    <property type="match status" value="1"/>
</dbReference>
<reference evidence="7" key="1">
    <citation type="submission" date="2021-10" db="EMBL/GenBank/DDBJ databases">
        <title>Tropical sea cucumber genome reveals ecological adaptation and Cuvierian tubules defense mechanism.</title>
        <authorList>
            <person name="Chen T."/>
        </authorList>
    </citation>
    <scope>NUCLEOTIDE SEQUENCE</scope>
    <source>
        <strain evidence="7">Nanhai2018</strain>
        <tissue evidence="7">Muscle</tissue>
    </source>
</reference>
<comment type="caution">
    <text evidence="7">The sequence shown here is derived from an EMBL/GenBank/DDBJ whole genome shotgun (WGS) entry which is preliminary data.</text>
</comment>
<keyword evidence="1" id="KW-0963">Cytoplasm</keyword>
<accession>A0A9Q1CJH4</accession>
<dbReference type="OrthoDB" id="5847021at2759"/>
<proteinExistence type="predicted"/>
<dbReference type="GO" id="GO:0006006">
    <property type="term" value="P:glucose metabolic process"/>
    <property type="evidence" value="ECO:0007669"/>
    <property type="project" value="TreeGrafter"/>
</dbReference>
<protein>
    <submittedName>
        <fullName evidence="7">ADP-dependent glucokinase</fullName>
    </submittedName>
</protein>
<dbReference type="GO" id="GO:0006096">
    <property type="term" value="P:glycolytic process"/>
    <property type="evidence" value="ECO:0007669"/>
    <property type="project" value="UniProtKB-KW"/>
</dbReference>
<dbReference type="PANTHER" id="PTHR21208">
    <property type="entry name" value="ADP-DEPENDENT GLUCOKINASE"/>
    <property type="match status" value="1"/>
</dbReference>
<organism evidence="7 8">
    <name type="scientific">Holothuria leucospilota</name>
    <name type="common">Black long sea cucumber</name>
    <name type="synonym">Mertensiothuria leucospilota</name>
    <dbReference type="NCBI Taxonomy" id="206669"/>
    <lineage>
        <taxon>Eukaryota</taxon>
        <taxon>Metazoa</taxon>
        <taxon>Echinodermata</taxon>
        <taxon>Eleutherozoa</taxon>
        <taxon>Echinozoa</taxon>
        <taxon>Holothuroidea</taxon>
        <taxon>Aspidochirotacea</taxon>
        <taxon>Aspidochirotida</taxon>
        <taxon>Holothuriidae</taxon>
        <taxon>Holothuria</taxon>
    </lineage>
</organism>
<dbReference type="EMBL" id="JAIZAY010000003">
    <property type="protein sequence ID" value="KAJ8045714.1"/>
    <property type="molecule type" value="Genomic_DNA"/>
</dbReference>
<evidence type="ECO:0000313" key="7">
    <source>
        <dbReference type="EMBL" id="KAJ8045714.1"/>
    </source>
</evidence>
<evidence type="ECO:0000256" key="3">
    <source>
        <dbReference type="ARBA" id="ARBA00022723"/>
    </source>
</evidence>
<dbReference type="GO" id="GO:0046872">
    <property type="term" value="F:metal ion binding"/>
    <property type="evidence" value="ECO:0007669"/>
    <property type="project" value="UniProtKB-KW"/>
</dbReference>
<evidence type="ECO:0000256" key="6">
    <source>
        <dbReference type="ARBA" id="ARBA00023152"/>
    </source>
</evidence>
<keyword evidence="6" id="KW-0324">Glycolysis</keyword>
<dbReference type="PANTHER" id="PTHR21208:SF1">
    <property type="entry name" value="ADP-DEPENDENT GLUCOKINASE"/>
    <property type="match status" value="1"/>
</dbReference>
<dbReference type="GO" id="GO:0005783">
    <property type="term" value="C:endoplasmic reticulum"/>
    <property type="evidence" value="ECO:0007669"/>
    <property type="project" value="TreeGrafter"/>
</dbReference>
<keyword evidence="8" id="KW-1185">Reference proteome</keyword>
<dbReference type="Gene3D" id="3.40.1190.20">
    <property type="match status" value="1"/>
</dbReference>
<dbReference type="InterPro" id="IPR007666">
    <property type="entry name" value="ADP_PFK/GK"/>
</dbReference>
<dbReference type="Pfam" id="PF04587">
    <property type="entry name" value="ADP_PFK_GK"/>
    <property type="match status" value="1"/>
</dbReference>
<evidence type="ECO:0000256" key="2">
    <source>
        <dbReference type="ARBA" id="ARBA00022679"/>
    </source>
</evidence>
<name>A0A9Q1CJH4_HOLLE</name>
<evidence type="ECO:0000256" key="1">
    <source>
        <dbReference type="ARBA" id="ARBA00022490"/>
    </source>
</evidence>
<dbReference type="SUPFAM" id="SSF53613">
    <property type="entry name" value="Ribokinase-like"/>
    <property type="match status" value="1"/>
</dbReference>
<dbReference type="Proteomes" id="UP001152320">
    <property type="component" value="Chromosome 3"/>
</dbReference>
<evidence type="ECO:0000256" key="4">
    <source>
        <dbReference type="ARBA" id="ARBA00022777"/>
    </source>
</evidence>
<sequence length="476" mass="53017">MSLIKYGGLLSMVVLFGAIYYRRSQDNQLREQLDKVLENLRRAERKVSVPPRTRVAIGLGACEDGFVSAIDLLNKLEIKPPAGVKHYGSIQGEKELAEMFAFFFSRGAAGERYLHDKQLFEDILNVVEQDPSANWYTGGNAPAMANRLAKEGCEVLLGARMSQKLRDSLHERIKVSVVGSPLKKDDVHLLMEYKTGEQWGPYVTPRANRFIIHSDSSNPKLESLDDFSEGLLAFHPQAVVIGGLQMMDNFPFLEGERHSRLAELQRVMADLSPNTKTHFEFASFAEEAMLHDLLEYVVPYSDSLGMNEQELPNLFSLLAYGNVSVLSDPYPRTATVLDQMRFVFNSLKKTPLTDGRRKLSRLHVHTLAFQAIMTSKGSGWKNTMSAAAKAALTANRYVCGTSEVDISKSRIIMDDSFSISQEVGSQRMPFRDDRPVSCWDEDDVRICVAPVLVCTDVYMTGGGGDNVSSAGLVLQI</sequence>
<dbReference type="GO" id="GO:0043843">
    <property type="term" value="F:ADP-specific glucokinase activity"/>
    <property type="evidence" value="ECO:0007669"/>
    <property type="project" value="TreeGrafter"/>
</dbReference>
<keyword evidence="3" id="KW-0479">Metal-binding</keyword>